<gene>
    <name evidence="1" type="ORF">AFI02nite_06200</name>
</gene>
<evidence type="ECO:0008006" key="3">
    <source>
        <dbReference type="Google" id="ProtNLM"/>
    </source>
</evidence>
<sequence>MKALQSLTELFAYHVTDAANLEVWAEDGELVCTQGSLVDGFDIAYTVNINMSAVDVKPHTLMMHIVSWLNQYDVDRSEKGLPPPSFATQMLDKGLCDIKLKIDIQEHYHLNENEHGSWLQEGVRYDCVSGFEKAVIESELPPLEFIGGQEMDLPHAND</sequence>
<dbReference type="RefSeq" id="WP_146861704.1">
    <property type="nucleotide sequence ID" value="NZ_BJTZ01000002.1"/>
</dbReference>
<dbReference type="AlphaFoldDB" id="A0A510UDA2"/>
<dbReference type="Proteomes" id="UP000321787">
    <property type="component" value="Unassembled WGS sequence"/>
</dbReference>
<proteinExistence type="predicted"/>
<reference evidence="1 2" key="1">
    <citation type="submission" date="2019-07" db="EMBL/GenBank/DDBJ databases">
        <title>Whole genome shotgun sequence of Aliivibrio fischeri NBRC 101058.</title>
        <authorList>
            <person name="Hosoyama A."/>
            <person name="Uohara A."/>
            <person name="Ohji S."/>
            <person name="Ichikawa N."/>
        </authorList>
    </citation>
    <scope>NUCLEOTIDE SEQUENCE [LARGE SCALE GENOMIC DNA]</scope>
    <source>
        <strain evidence="1 2">NBRC 101058</strain>
    </source>
</reference>
<dbReference type="EMBL" id="BJTZ01000002">
    <property type="protein sequence ID" value="GEK12584.1"/>
    <property type="molecule type" value="Genomic_DNA"/>
</dbReference>
<dbReference type="InterPro" id="IPR009678">
    <property type="entry name" value="Phage_tail_completion_R"/>
</dbReference>
<dbReference type="Pfam" id="PF06891">
    <property type="entry name" value="P2_Phage_GpR"/>
    <property type="match status" value="1"/>
</dbReference>
<protein>
    <recommendedName>
        <fullName evidence="3">Phage tail protein</fullName>
    </recommendedName>
</protein>
<name>A0A510UDA2_ALIFS</name>
<evidence type="ECO:0000313" key="1">
    <source>
        <dbReference type="EMBL" id="GEK12584.1"/>
    </source>
</evidence>
<organism evidence="1 2">
    <name type="scientific">Aliivibrio fischeri</name>
    <name type="common">Vibrio fischeri</name>
    <dbReference type="NCBI Taxonomy" id="668"/>
    <lineage>
        <taxon>Bacteria</taxon>
        <taxon>Pseudomonadati</taxon>
        <taxon>Pseudomonadota</taxon>
        <taxon>Gammaproteobacteria</taxon>
        <taxon>Vibrionales</taxon>
        <taxon>Vibrionaceae</taxon>
        <taxon>Aliivibrio</taxon>
    </lineage>
</organism>
<comment type="caution">
    <text evidence="1">The sequence shown here is derived from an EMBL/GenBank/DDBJ whole genome shotgun (WGS) entry which is preliminary data.</text>
</comment>
<evidence type="ECO:0000313" key="2">
    <source>
        <dbReference type="Proteomes" id="UP000321787"/>
    </source>
</evidence>
<accession>A0A510UDA2</accession>